<dbReference type="SMART" id="SM00415">
    <property type="entry name" value="HSF"/>
    <property type="match status" value="1"/>
</dbReference>
<dbReference type="PANTHER" id="PTHR10015:SF206">
    <property type="entry name" value="HSF-TYPE DNA-BINDING DOMAIN-CONTAINING PROTEIN"/>
    <property type="match status" value="1"/>
</dbReference>
<dbReference type="RefSeq" id="XP_002293453.1">
    <property type="nucleotide sequence ID" value="XM_002293417.1"/>
</dbReference>
<keyword evidence="2" id="KW-0238">DNA-binding</keyword>
<keyword evidence="8" id="KW-1185">Reference proteome</keyword>
<name>B8CBU8_THAPS</name>
<evidence type="ECO:0000256" key="3">
    <source>
        <dbReference type="ARBA" id="ARBA00023242"/>
    </source>
</evidence>
<dbReference type="AlphaFoldDB" id="B8CBU8"/>
<protein>
    <recommendedName>
        <fullName evidence="6">HSF-type DNA-binding domain-containing protein</fullName>
    </recommendedName>
</protein>
<dbReference type="GeneID" id="7447892"/>
<reference evidence="7 8" key="1">
    <citation type="journal article" date="2004" name="Science">
        <title>The genome of the diatom Thalassiosira pseudonana: ecology, evolution, and metabolism.</title>
        <authorList>
            <person name="Armbrust E.V."/>
            <person name="Berges J.A."/>
            <person name="Bowler C."/>
            <person name="Green B.R."/>
            <person name="Martinez D."/>
            <person name="Putnam N.H."/>
            <person name="Zhou S."/>
            <person name="Allen A.E."/>
            <person name="Apt K.E."/>
            <person name="Bechner M."/>
            <person name="Brzezinski M.A."/>
            <person name="Chaal B.K."/>
            <person name="Chiovitti A."/>
            <person name="Davis A.K."/>
            <person name="Demarest M.S."/>
            <person name="Detter J.C."/>
            <person name="Glavina T."/>
            <person name="Goodstein D."/>
            <person name="Hadi M.Z."/>
            <person name="Hellsten U."/>
            <person name="Hildebrand M."/>
            <person name="Jenkins B.D."/>
            <person name="Jurka J."/>
            <person name="Kapitonov V.V."/>
            <person name="Kroger N."/>
            <person name="Lau W.W."/>
            <person name="Lane T.W."/>
            <person name="Larimer F.W."/>
            <person name="Lippmeier J.C."/>
            <person name="Lucas S."/>
            <person name="Medina M."/>
            <person name="Montsant A."/>
            <person name="Obornik M."/>
            <person name="Parker M.S."/>
            <person name="Palenik B."/>
            <person name="Pazour G.J."/>
            <person name="Richardson P.M."/>
            <person name="Rynearson T.A."/>
            <person name="Saito M.A."/>
            <person name="Schwartz D.C."/>
            <person name="Thamatrakoln K."/>
            <person name="Valentin K."/>
            <person name="Vardi A."/>
            <person name="Wilkerson F.P."/>
            <person name="Rokhsar D.S."/>
        </authorList>
    </citation>
    <scope>NUCLEOTIDE SEQUENCE [LARGE SCALE GENOMIC DNA]</scope>
    <source>
        <strain evidence="7 8">CCMP1335</strain>
    </source>
</reference>
<evidence type="ECO:0000256" key="2">
    <source>
        <dbReference type="ARBA" id="ARBA00023125"/>
    </source>
</evidence>
<feature type="compositionally biased region" description="Low complexity" evidence="5">
    <location>
        <begin position="28"/>
        <end position="43"/>
    </location>
</feature>
<evidence type="ECO:0000256" key="4">
    <source>
        <dbReference type="RuleBase" id="RU004020"/>
    </source>
</evidence>
<dbReference type="GO" id="GO:0003700">
    <property type="term" value="F:DNA-binding transcription factor activity"/>
    <property type="evidence" value="ECO:0007669"/>
    <property type="project" value="InterPro"/>
</dbReference>
<proteinExistence type="inferred from homology"/>
<dbReference type="GO" id="GO:0043565">
    <property type="term" value="F:sequence-specific DNA binding"/>
    <property type="evidence" value="ECO:0007669"/>
    <property type="project" value="InterPro"/>
</dbReference>
<dbReference type="Gene3D" id="1.10.10.10">
    <property type="entry name" value="Winged helix-like DNA-binding domain superfamily/Winged helix DNA-binding domain"/>
    <property type="match status" value="1"/>
</dbReference>
<feature type="compositionally biased region" description="Basic and acidic residues" evidence="5">
    <location>
        <begin position="55"/>
        <end position="65"/>
    </location>
</feature>
<sequence>MSDTDKVSEITGGENSSDTTTTPNPADSETANSASSSTSGTSHAPPPMVSSPSSDGKESGKKSPKSDTSSTTSVSTPINTTSANSSTHTPYVYRDFANAKNDDLNDLANVCYVHDEVPPHNLQSQKLPAKLACMLSDSDLTSIITWLPHGRSWKILSRELFSTVALPRYFGHSNHPSFVRIINFWGFRRITSGVDRDSYYHELFLRGKPELHERMKRL</sequence>
<feature type="non-terminal residue" evidence="7">
    <location>
        <position position="218"/>
    </location>
</feature>
<dbReference type="PANTHER" id="PTHR10015">
    <property type="entry name" value="HEAT SHOCK TRANSCRIPTION FACTOR"/>
    <property type="match status" value="1"/>
</dbReference>
<evidence type="ECO:0000313" key="7">
    <source>
        <dbReference type="EMBL" id="EED89189.1"/>
    </source>
</evidence>
<dbReference type="InterPro" id="IPR036390">
    <property type="entry name" value="WH_DNA-bd_sf"/>
</dbReference>
<feature type="region of interest" description="Disordered" evidence="5">
    <location>
        <begin position="1"/>
        <end position="87"/>
    </location>
</feature>
<dbReference type="InParanoid" id="B8CBU8"/>
<evidence type="ECO:0000259" key="6">
    <source>
        <dbReference type="SMART" id="SM00415"/>
    </source>
</evidence>
<dbReference type="InterPro" id="IPR000232">
    <property type="entry name" value="HSF_DNA-bd"/>
</dbReference>
<dbReference type="STRING" id="35128.B8CBU8"/>
<dbReference type="PRINTS" id="PR00056">
    <property type="entry name" value="HSFDOMAIN"/>
</dbReference>
<feature type="domain" description="HSF-type DNA-binding" evidence="6">
    <location>
        <begin position="126"/>
        <end position="218"/>
    </location>
</feature>
<organism evidence="7 8">
    <name type="scientific">Thalassiosira pseudonana</name>
    <name type="common">Marine diatom</name>
    <name type="synonym">Cyclotella nana</name>
    <dbReference type="NCBI Taxonomy" id="35128"/>
    <lineage>
        <taxon>Eukaryota</taxon>
        <taxon>Sar</taxon>
        <taxon>Stramenopiles</taxon>
        <taxon>Ochrophyta</taxon>
        <taxon>Bacillariophyta</taxon>
        <taxon>Coscinodiscophyceae</taxon>
        <taxon>Thalassiosirophycidae</taxon>
        <taxon>Thalassiosirales</taxon>
        <taxon>Thalassiosiraceae</taxon>
        <taxon>Thalassiosira</taxon>
    </lineage>
</organism>
<dbReference type="HOGENOM" id="CLU_110561_0_0_1"/>
<comment type="similarity">
    <text evidence="4">Belongs to the HSF family.</text>
</comment>
<dbReference type="FunFam" id="1.10.10.10:FF:000479">
    <property type="entry name" value="Predicted protein"/>
    <property type="match status" value="1"/>
</dbReference>
<keyword evidence="3" id="KW-0539">Nucleus</keyword>
<dbReference type="eggNOG" id="KOG0627">
    <property type="taxonomic scope" value="Eukaryota"/>
</dbReference>
<evidence type="ECO:0000256" key="5">
    <source>
        <dbReference type="SAM" id="MobiDB-lite"/>
    </source>
</evidence>
<dbReference type="EMBL" id="CM000648">
    <property type="protein sequence ID" value="EED89189.1"/>
    <property type="molecule type" value="Genomic_DNA"/>
</dbReference>
<evidence type="ECO:0000313" key="8">
    <source>
        <dbReference type="Proteomes" id="UP000001449"/>
    </source>
</evidence>
<dbReference type="KEGG" id="tps:THAPSDRAFT_264072"/>
<dbReference type="InterPro" id="IPR036388">
    <property type="entry name" value="WH-like_DNA-bd_sf"/>
</dbReference>
<dbReference type="SUPFAM" id="SSF46785">
    <property type="entry name" value="Winged helix' DNA-binding domain"/>
    <property type="match status" value="1"/>
</dbReference>
<dbReference type="Pfam" id="PF00447">
    <property type="entry name" value="HSF_DNA-bind"/>
    <property type="match status" value="1"/>
</dbReference>
<feature type="compositionally biased region" description="Low complexity" evidence="5">
    <location>
        <begin position="66"/>
        <end position="82"/>
    </location>
</feature>
<comment type="subcellular location">
    <subcellularLocation>
        <location evidence="1">Nucleus</location>
    </subcellularLocation>
</comment>
<dbReference type="GO" id="GO:0005634">
    <property type="term" value="C:nucleus"/>
    <property type="evidence" value="ECO:0007669"/>
    <property type="project" value="UniProtKB-SubCell"/>
</dbReference>
<evidence type="ECO:0000256" key="1">
    <source>
        <dbReference type="ARBA" id="ARBA00004123"/>
    </source>
</evidence>
<feature type="compositionally biased region" description="Polar residues" evidence="5">
    <location>
        <begin position="13"/>
        <end position="27"/>
    </location>
</feature>
<reference evidence="7 8" key="2">
    <citation type="journal article" date="2008" name="Nature">
        <title>The Phaeodactylum genome reveals the evolutionary history of diatom genomes.</title>
        <authorList>
            <person name="Bowler C."/>
            <person name="Allen A.E."/>
            <person name="Badger J.H."/>
            <person name="Grimwood J."/>
            <person name="Jabbari K."/>
            <person name="Kuo A."/>
            <person name="Maheswari U."/>
            <person name="Martens C."/>
            <person name="Maumus F."/>
            <person name="Otillar R.P."/>
            <person name="Rayko E."/>
            <person name="Salamov A."/>
            <person name="Vandepoele K."/>
            <person name="Beszteri B."/>
            <person name="Gruber A."/>
            <person name="Heijde M."/>
            <person name="Katinka M."/>
            <person name="Mock T."/>
            <person name="Valentin K."/>
            <person name="Verret F."/>
            <person name="Berges J.A."/>
            <person name="Brownlee C."/>
            <person name="Cadoret J.P."/>
            <person name="Chiovitti A."/>
            <person name="Choi C.J."/>
            <person name="Coesel S."/>
            <person name="De Martino A."/>
            <person name="Detter J.C."/>
            <person name="Durkin C."/>
            <person name="Falciatore A."/>
            <person name="Fournet J."/>
            <person name="Haruta M."/>
            <person name="Huysman M.J."/>
            <person name="Jenkins B.D."/>
            <person name="Jiroutova K."/>
            <person name="Jorgensen R.E."/>
            <person name="Joubert Y."/>
            <person name="Kaplan A."/>
            <person name="Kroger N."/>
            <person name="Kroth P.G."/>
            <person name="La Roche J."/>
            <person name="Lindquist E."/>
            <person name="Lommer M."/>
            <person name="Martin-Jezequel V."/>
            <person name="Lopez P.J."/>
            <person name="Lucas S."/>
            <person name="Mangogna M."/>
            <person name="McGinnis K."/>
            <person name="Medlin L.K."/>
            <person name="Montsant A."/>
            <person name="Oudot-Le Secq M.P."/>
            <person name="Napoli C."/>
            <person name="Obornik M."/>
            <person name="Parker M.S."/>
            <person name="Petit J.L."/>
            <person name="Porcel B.M."/>
            <person name="Poulsen N."/>
            <person name="Robison M."/>
            <person name="Rychlewski L."/>
            <person name="Rynearson T.A."/>
            <person name="Schmutz J."/>
            <person name="Shapiro H."/>
            <person name="Siaut M."/>
            <person name="Stanley M."/>
            <person name="Sussman M.R."/>
            <person name="Taylor A.R."/>
            <person name="Vardi A."/>
            <person name="von Dassow P."/>
            <person name="Vyverman W."/>
            <person name="Willis A."/>
            <person name="Wyrwicz L.S."/>
            <person name="Rokhsar D.S."/>
            <person name="Weissenbach J."/>
            <person name="Armbrust E.V."/>
            <person name="Green B.R."/>
            <person name="Van de Peer Y."/>
            <person name="Grigoriev I.V."/>
        </authorList>
    </citation>
    <scope>NUCLEOTIDE SEQUENCE [LARGE SCALE GENOMIC DNA]</scope>
    <source>
        <strain evidence="7 8">CCMP1335</strain>
    </source>
</reference>
<accession>B8CBU8</accession>
<gene>
    <name evidence="7" type="primary">HSF43</name>
    <name evidence="7" type="ORF">THAPSDRAFT_264072</name>
</gene>
<dbReference type="Proteomes" id="UP000001449">
    <property type="component" value="Chromosome 13"/>
</dbReference>
<dbReference type="PaxDb" id="35128-Thaps264072"/>